<dbReference type="InterPro" id="IPR054612">
    <property type="entry name" value="Phage_capsid-like_C"/>
</dbReference>
<dbReference type="EMBL" id="MAWT01000042">
    <property type="protein sequence ID" value="OCM70882.1"/>
    <property type="molecule type" value="Genomic_DNA"/>
</dbReference>
<reference evidence="3 4" key="1">
    <citation type="journal article" date="2016" name="Sci. Rep.">
        <title>Serotype IV Streptococcus agalactiae ST-452 has arisen from large genomic recombination events between CC23 and the hypervirulent CC17 lineages.</title>
        <authorList>
            <person name="Campisi E."/>
            <person name="Rinaudo C.D."/>
            <person name="Donati C."/>
            <person name="Barucco M."/>
            <person name="Torricelli G."/>
            <person name="Edwards M.S."/>
            <person name="Baker C.J."/>
            <person name="Margarit I."/>
            <person name="Rosini R."/>
        </authorList>
    </citation>
    <scope>NUCLEOTIDE SEQUENCE [LARGE SCALE GENOMIC DNA]</scope>
    <source>
        <strain evidence="3 4">CZ-PW-140</strain>
    </source>
</reference>
<comment type="caution">
    <text evidence="3">The sequence shown here is derived from an EMBL/GenBank/DDBJ whole genome shotgun (WGS) entry which is preliminary data.</text>
</comment>
<accession>A0A1C0BBJ0</accession>
<evidence type="ECO:0000313" key="3">
    <source>
        <dbReference type="EMBL" id="OCM70882.1"/>
    </source>
</evidence>
<dbReference type="AlphaFoldDB" id="A0A1C0BBJ0"/>
<dbReference type="SUPFAM" id="SSF56563">
    <property type="entry name" value="Major capsid protein gp5"/>
    <property type="match status" value="1"/>
</dbReference>
<dbReference type="NCBIfam" id="TIGR01554">
    <property type="entry name" value="major_cap_HK97"/>
    <property type="match status" value="1"/>
</dbReference>
<name>A0A1C0BBJ0_STRAG</name>
<protein>
    <submittedName>
        <fullName evidence="3">Phage capsid protein</fullName>
    </submittedName>
</protein>
<gene>
    <name evidence="3" type="ORF">AX245_03395</name>
</gene>
<organism evidence="3 4">
    <name type="scientific">Streptococcus agalactiae</name>
    <dbReference type="NCBI Taxonomy" id="1311"/>
    <lineage>
        <taxon>Bacteria</taxon>
        <taxon>Bacillati</taxon>
        <taxon>Bacillota</taxon>
        <taxon>Bacilli</taxon>
        <taxon>Lactobacillales</taxon>
        <taxon>Streptococcaceae</taxon>
        <taxon>Streptococcus</taxon>
    </lineage>
</organism>
<evidence type="ECO:0000259" key="2">
    <source>
        <dbReference type="Pfam" id="PF05065"/>
    </source>
</evidence>
<dbReference type="Proteomes" id="UP000093122">
    <property type="component" value="Unassembled WGS sequence"/>
</dbReference>
<sequence length="386" mass="42343">MTMKLSNEFNEIRQKFVDAVSNKAPQEEQSALYNNMLEAMFEESKKVAQAEVESAIALTPDDAKMTARERKFFNEIVKTAPAGLTELIPEETVDRIFEDLTTKHPLIGAIGLKNMGLRMKFIDSDSKGKAEWGDLYGEIKGQLQASFSSTKAIQHKLTAYVVIPKDAVKFGPGWLLRFIMTQIDEAFAVALEEAFLNGDGNGKPIGLSRTLKGKVVGEKATYDAKKPTGVLTFKDPSTTVKELTMVHKYHSVKEDGKTAVEVDGNIVIVVNPADAWDVKKQYTSLNANGTFVTALPYNVTLIESVHQKAKEVTTFVKGRYDAYVAGGIELHKYTETYALEDLDLFTAKQFAYGRAKDETSAAVWTLSVADPIVISGEPGVGAIPGV</sequence>
<feature type="domain" description="Phage capsid-like C-terminal" evidence="2">
    <location>
        <begin position="87"/>
        <end position="283"/>
    </location>
</feature>
<comment type="subcellular location">
    <subcellularLocation>
        <location evidence="1">Virion</location>
    </subcellularLocation>
</comment>
<dbReference type="Pfam" id="PF05065">
    <property type="entry name" value="Phage_capsid"/>
    <property type="match status" value="1"/>
</dbReference>
<evidence type="ECO:0000256" key="1">
    <source>
        <dbReference type="ARBA" id="ARBA00004328"/>
    </source>
</evidence>
<dbReference type="RefSeq" id="WP_000178057.1">
    <property type="nucleotide sequence ID" value="NZ_CDEQ01000005.1"/>
</dbReference>
<proteinExistence type="predicted"/>
<evidence type="ECO:0000313" key="4">
    <source>
        <dbReference type="Proteomes" id="UP000093122"/>
    </source>
</evidence>
<dbReference type="InterPro" id="IPR024455">
    <property type="entry name" value="Phage_capsid"/>
</dbReference>